<proteinExistence type="predicted"/>
<dbReference type="PANTHER" id="PTHR21310:SF37">
    <property type="entry name" value="AMINOGLYCOSIDE PHOSPHOTRANSFERASE DOMAIN-CONTAINING PROTEIN"/>
    <property type="match status" value="1"/>
</dbReference>
<sequence>MASNVVSYEDAIASESDTIREEKERRKTAQFISELEASRCEIELETAHHLCLPSQRCLVSKREHWKLGRFNVGVRVDMPGHSTPSVLMRYPLPNKLSDGQLVEEKMRCEIATYAYMQDNCPDVPIANLIGFGLPSGKTYTHARHTPTHQRLSRYFWRSFYSCLTNYISHPYPHPRKFSYIMLEYVERSQGVPLVSTWEEHRADPVRRHNLYKGMSKIALSLAQKPWPRIGSLTFLDDATYKLLNRPLSCHVAILGNNGSESMRSDDTYTDGNAYVTDLLAYQESRFVQQPNAVFNEFDCRAQMAVFVLTRLLIDRFSTQELRTGPFYLSFTDENAGHFFVDENWNVTKVVDLEWVCSCPAAMSGTPYWLSGCGIDQIYDEKQNEFADLQEQYLIALRQNESERKWCRPLSHTMEHNWRNGAFWFFHGLTSIDALYNISKRHLLCDVMTQPGWESASDQFAADPQALVRKKVDEKAKYDAMLQQLYGIS</sequence>
<dbReference type="PANTHER" id="PTHR21310">
    <property type="entry name" value="AMINOGLYCOSIDE PHOSPHOTRANSFERASE-RELATED-RELATED"/>
    <property type="match status" value="1"/>
</dbReference>
<dbReference type="OrthoDB" id="3645574at2759"/>
<dbReference type="AlphaFoldDB" id="A0A517LC83"/>
<dbReference type="Proteomes" id="UP000316270">
    <property type="component" value="Chromosome 9"/>
</dbReference>
<dbReference type="EMBL" id="CP042193">
    <property type="protein sequence ID" value="QDS73257.1"/>
    <property type="molecule type" value="Genomic_DNA"/>
</dbReference>
<dbReference type="STRING" id="50376.A0A517LC83"/>
<organism evidence="1 2">
    <name type="scientific">Venturia effusa</name>
    <dbReference type="NCBI Taxonomy" id="50376"/>
    <lineage>
        <taxon>Eukaryota</taxon>
        <taxon>Fungi</taxon>
        <taxon>Dikarya</taxon>
        <taxon>Ascomycota</taxon>
        <taxon>Pezizomycotina</taxon>
        <taxon>Dothideomycetes</taxon>
        <taxon>Pleosporomycetidae</taxon>
        <taxon>Venturiales</taxon>
        <taxon>Venturiaceae</taxon>
        <taxon>Venturia</taxon>
    </lineage>
</organism>
<gene>
    <name evidence="1" type="ORF">FKW77_004296</name>
</gene>
<keyword evidence="2" id="KW-1185">Reference proteome</keyword>
<protein>
    <recommendedName>
        <fullName evidence="3">Aminoglycoside phosphotransferase domain-containing protein</fullName>
    </recommendedName>
</protein>
<evidence type="ECO:0008006" key="3">
    <source>
        <dbReference type="Google" id="ProtNLM"/>
    </source>
</evidence>
<evidence type="ECO:0000313" key="2">
    <source>
        <dbReference type="Proteomes" id="UP000316270"/>
    </source>
</evidence>
<accession>A0A517LC83</accession>
<evidence type="ECO:0000313" key="1">
    <source>
        <dbReference type="EMBL" id="QDS73257.1"/>
    </source>
</evidence>
<dbReference type="InterPro" id="IPR051678">
    <property type="entry name" value="AGP_Transferase"/>
</dbReference>
<name>A0A517LC83_9PEZI</name>
<reference evidence="1 2" key="1">
    <citation type="submission" date="2019-07" db="EMBL/GenBank/DDBJ databases">
        <title>Finished genome of Venturia effusa.</title>
        <authorList>
            <person name="Young C.A."/>
            <person name="Cox M.P."/>
            <person name="Ganley A.R.D."/>
            <person name="David W.J."/>
        </authorList>
    </citation>
    <scope>NUCLEOTIDE SEQUENCE [LARGE SCALE GENOMIC DNA]</scope>
    <source>
        <strain evidence="2">albino</strain>
    </source>
</reference>